<evidence type="ECO:0000256" key="1">
    <source>
        <dbReference type="SAM" id="SignalP"/>
    </source>
</evidence>
<gene>
    <name evidence="2" type="ORF">GCM10010910_24490</name>
</gene>
<dbReference type="InterPro" id="IPR023833">
    <property type="entry name" value="Signal_pept_SipW-depend-type"/>
</dbReference>
<organism evidence="2 3">
    <name type="scientific">Microbacterium nanhaiense</name>
    <dbReference type="NCBI Taxonomy" id="1301026"/>
    <lineage>
        <taxon>Bacteria</taxon>
        <taxon>Bacillati</taxon>
        <taxon>Actinomycetota</taxon>
        <taxon>Actinomycetes</taxon>
        <taxon>Micrococcales</taxon>
        <taxon>Microbacteriaceae</taxon>
        <taxon>Microbacterium</taxon>
    </lineage>
</organism>
<keyword evidence="3" id="KW-1185">Reference proteome</keyword>
<dbReference type="NCBIfam" id="TIGR04088">
    <property type="entry name" value="cognate_SipW"/>
    <property type="match status" value="1"/>
</dbReference>
<dbReference type="Proteomes" id="UP000638043">
    <property type="component" value="Unassembled WGS sequence"/>
</dbReference>
<dbReference type="RefSeq" id="WP_188702305.1">
    <property type="nucleotide sequence ID" value="NZ_BMMQ01000008.1"/>
</dbReference>
<feature type="chain" id="PRO_5047242834" description="SipW-cognate class signal peptide" evidence="1">
    <location>
        <begin position="34"/>
        <end position="207"/>
    </location>
</feature>
<proteinExistence type="predicted"/>
<reference evidence="3" key="1">
    <citation type="journal article" date="2019" name="Int. J. Syst. Evol. Microbiol.">
        <title>The Global Catalogue of Microorganisms (GCM) 10K type strain sequencing project: providing services to taxonomists for standard genome sequencing and annotation.</title>
        <authorList>
            <consortium name="The Broad Institute Genomics Platform"/>
            <consortium name="The Broad Institute Genome Sequencing Center for Infectious Disease"/>
            <person name="Wu L."/>
            <person name="Ma J."/>
        </authorList>
    </citation>
    <scope>NUCLEOTIDE SEQUENCE [LARGE SCALE GENOMIC DNA]</scope>
    <source>
        <strain evidence="3">CGMCC 4.7181</strain>
    </source>
</reference>
<comment type="caution">
    <text evidence="2">The sequence shown here is derived from an EMBL/GenBank/DDBJ whole genome shotgun (WGS) entry which is preliminary data.</text>
</comment>
<evidence type="ECO:0008006" key="4">
    <source>
        <dbReference type="Google" id="ProtNLM"/>
    </source>
</evidence>
<evidence type="ECO:0000313" key="3">
    <source>
        <dbReference type="Proteomes" id="UP000638043"/>
    </source>
</evidence>
<sequence length="207" mass="20878">MTDRRRGRRASQKVRALLAAGVVVGIGAASTLAAWTDNETVTANLTAGTFGIVGSTDGATFTDHPAEGPAQLTFDVPAAGLIPGTTVHASFSVRTTSGSAAGTASLDADADNGSGLGAYLTYGVSYQIYDSGSTPEPCNDAAAFDAGTVLVPRGSVLTTAPTATQNLDANGGSTITYCFEITMPANTDNAAQGLTVAPRWTVNAQNT</sequence>
<accession>A0ABQ2N2I0</accession>
<dbReference type="EMBL" id="BMMQ01000008">
    <property type="protein sequence ID" value="GGO66010.1"/>
    <property type="molecule type" value="Genomic_DNA"/>
</dbReference>
<keyword evidence="1" id="KW-0732">Signal</keyword>
<name>A0ABQ2N2I0_9MICO</name>
<evidence type="ECO:0000313" key="2">
    <source>
        <dbReference type="EMBL" id="GGO66010.1"/>
    </source>
</evidence>
<protein>
    <recommendedName>
        <fullName evidence="4">SipW-cognate class signal peptide</fullName>
    </recommendedName>
</protein>
<feature type="signal peptide" evidence="1">
    <location>
        <begin position="1"/>
        <end position="33"/>
    </location>
</feature>